<evidence type="ECO:0000256" key="1">
    <source>
        <dbReference type="ARBA" id="ARBA00009993"/>
    </source>
</evidence>
<keyword evidence="5" id="KW-0808">Transferase</keyword>
<dbReference type="InterPro" id="IPR001232">
    <property type="entry name" value="SKP1-like"/>
</dbReference>
<comment type="subunit">
    <text evidence="3">Component of the SCF (SKP1-CUL1-F-box protein) E3 ubiquitin ligase complexes.</text>
</comment>
<dbReference type="InterPro" id="IPR016897">
    <property type="entry name" value="SKP1"/>
</dbReference>
<dbReference type="Pfam" id="PF01466">
    <property type="entry name" value="Skp1"/>
    <property type="match status" value="1"/>
</dbReference>
<dbReference type="PANTHER" id="PTHR11165">
    <property type="entry name" value="SKP1"/>
    <property type="match status" value="1"/>
</dbReference>
<evidence type="ECO:0000259" key="4">
    <source>
        <dbReference type="Pfam" id="PF01466"/>
    </source>
</evidence>
<dbReference type="Proteomes" id="UP000185944">
    <property type="component" value="Unassembled WGS sequence"/>
</dbReference>
<dbReference type="AlphaFoldDB" id="A0A177EBP3"/>
<gene>
    <name evidence="5" type="ORF">NEDG_01060</name>
</gene>
<comment type="function">
    <text evidence="3">Essential component of the SCF (SKP1-CUL1-F-box protein) E3 ubiquitin ligase complexes, which mediate the ubiquitination and subsequent proteasomal degradation of target proteins.</text>
</comment>
<evidence type="ECO:0000313" key="6">
    <source>
        <dbReference type="Proteomes" id="UP000185944"/>
    </source>
</evidence>
<dbReference type="Gene3D" id="3.30.710.10">
    <property type="entry name" value="Potassium Channel Kv1.1, Chain A"/>
    <property type="match status" value="1"/>
</dbReference>
<keyword evidence="6" id="KW-1185">Reference proteome</keyword>
<dbReference type="GO" id="GO:0006511">
    <property type="term" value="P:ubiquitin-dependent protein catabolic process"/>
    <property type="evidence" value="ECO:0007669"/>
    <property type="project" value="InterPro"/>
</dbReference>
<evidence type="ECO:0000313" key="5">
    <source>
        <dbReference type="EMBL" id="OAG28921.1"/>
    </source>
</evidence>
<keyword evidence="2 3" id="KW-0833">Ubl conjugation pathway</keyword>
<dbReference type="VEuPathDB" id="MicrosporidiaDB:NEDG_01060"/>
<dbReference type="EMBL" id="LTDL01000042">
    <property type="protein sequence ID" value="OAG28921.1"/>
    <property type="molecule type" value="Genomic_DNA"/>
</dbReference>
<dbReference type="RefSeq" id="XP_067543666.1">
    <property type="nucleotide sequence ID" value="XM_067688478.1"/>
</dbReference>
<feature type="domain" description="SKP1 component dimerisation" evidence="4">
    <location>
        <begin position="104"/>
        <end position="150"/>
    </location>
</feature>
<dbReference type="GeneID" id="93647410"/>
<dbReference type="GO" id="GO:0016567">
    <property type="term" value="P:protein ubiquitination"/>
    <property type="evidence" value="ECO:0007669"/>
    <property type="project" value="UniProtKB-UniPathway"/>
</dbReference>
<proteinExistence type="inferred from homology"/>
<keyword evidence="5" id="KW-0418">Kinase</keyword>
<dbReference type="InterPro" id="IPR036296">
    <property type="entry name" value="SKP1-like_dim_sf"/>
</dbReference>
<dbReference type="PIRSF" id="PIRSF028729">
    <property type="entry name" value="E3_ubiquit_lig_SCF_Skp"/>
    <property type="match status" value="1"/>
</dbReference>
<dbReference type="InterPro" id="IPR011333">
    <property type="entry name" value="SKP1/BTB/POZ_sf"/>
</dbReference>
<evidence type="ECO:0000256" key="3">
    <source>
        <dbReference type="PIRNR" id="PIRNR028729"/>
    </source>
</evidence>
<dbReference type="STRING" id="1805483.A0A177EBP3"/>
<dbReference type="OrthoDB" id="2342932at2759"/>
<dbReference type="UniPathway" id="UPA00143"/>
<protein>
    <recommendedName>
        <fullName evidence="3">E3 ubiquitin ligase complex SCF subunit</fullName>
    </recommendedName>
</protein>
<reference evidence="5 6" key="1">
    <citation type="submission" date="2016-02" db="EMBL/GenBank/DDBJ databases">
        <title>Discovery of a natural microsporidian pathogen with a broad tissue tropism in Caenorhabditis elegans.</title>
        <authorList>
            <person name="Luallen R.J."/>
            <person name="Reinke A.W."/>
            <person name="Tong L."/>
            <person name="Botts M.R."/>
            <person name="Felix M.-A."/>
            <person name="Troemel E.R."/>
        </authorList>
    </citation>
    <scope>NUCLEOTIDE SEQUENCE [LARGE SCALE GENOMIC DNA]</scope>
    <source>
        <strain evidence="5 6">JUm2807</strain>
    </source>
</reference>
<organism evidence="5 6">
    <name type="scientific">Nematocida displodere</name>
    <dbReference type="NCBI Taxonomy" id="1805483"/>
    <lineage>
        <taxon>Eukaryota</taxon>
        <taxon>Fungi</taxon>
        <taxon>Fungi incertae sedis</taxon>
        <taxon>Microsporidia</taxon>
        <taxon>Nematocida</taxon>
    </lineage>
</organism>
<comment type="caution">
    <text evidence="5">The sequence shown here is derived from an EMBL/GenBank/DDBJ whole genome shotgun (WGS) entry which is preliminary data.</text>
</comment>
<sequence length="151" mass="17462">MDVVTKDGTKFHLAPELFRQSVFLRHLSEEASIPSEGVHLLVDSDVFRKILVFLENHSSDPEVSEDYDAFDVMLNDFDREFVEMDNVLLFRVTSAANYLHTPLLLEICCKVIADSLKEKTTDEIKKYLAIPNDIHPKEEETAIQKEYEWIS</sequence>
<comment type="pathway">
    <text evidence="3">Protein modification; protein ubiquitination.</text>
</comment>
<accession>A0A177EBP3</accession>
<dbReference type="SMART" id="SM00512">
    <property type="entry name" value="Skp1"/>
    <property type="match status" value="1"/>
</dbReference>
<comment type="similarity">
    <text evidence="1 3">Belongs to the SKP1 family.</text>
</comment>
<dbReference type="GO" id="GO:0016301">
    <property type="term" value="F:kinase activity"/>
    <property type="evidence" value="ECO:0007669"/>
    <property type="project" value="UniProtKB-KW"/>
</dbReference>
<evidence type="ECO:0000256" key="2">
    <source>
        <dbReference type="ARBA" id="ARBA00022786"/>
    </source>
</evidence>
<dbReference type="SUPFAM" id="SSF81382">
    <property type="entry name" value="Skp1 dimerisation domain-like"/>
    <property type="match status" value="1"/>
</dbReference>
<dbReference type="InterPro" id="IPR016072">
    <property type="entry name" value="Skp1_comp_dimer"/>
</dbReference>
<name>A0A177EBP3_9MICR</name>